<feature type="modified residue" description="4-aspartylphosphate" evidence="2">
    <location>
        <position position="64"/>
    </location>
</feature>
<evidence type="ECO:0000256" key="2">
    <source>
        <dbReference type="PROSITE-ProRule" id="PRU00169"/>
    </source>
</evidence>
<feature type="domain" description="HTH LytTR-type" evidence="4">
    <location>
        <begin position="147"/>
        <end position="259"/>
    </location>
</feature>
<keyword evidence="2" id="KW-0597">Phosphoprotein</keyword>
<dbReference type="Pfam" id="PF04397">
    <property type="entry name" value="LytTR"/>
    <property type="match status" value="1"/>
</dbReference>
<dbReference type="SUPFAM" id="SSF52172">
    <property type="entry name" value="CheY-like"/>
    <property type="match status" value="1"/>
</dbReference>
<dbReference type="InterPro" id="IPR007492">
    <property type="entry name" value="LytTR_DNA-bd_dom"/>
</dbReference>
<dbReference type="InterPro" id="IPR039420">
    <property type="entry name" value="WalR-like"/>
</dbReference>
<gene>
    <name evidence="5" type="ORF">J4G78_12515</name>
</gene>
<feature type="domain" description="Response regulatory" evidence="3">
    <location>
        <begin position="13"/>
        <end position="127"/>
    </location>
</feature>
<proteinExistence type="predicted"/>
<evidence type="ECO:0000313" key="5">
    <source>
        <dbReference type="EMBL" id="QTD57849.1"/>
    </source>
</evidence>
<accession>A0ABX7T8B2</accession>
<dbReference type="SMART" id="SM00448">
    <property type="entry name" value="REC"/>
    <property type="match status" value="1"/>
</dbReference>
<dbReference type="PROSITE" id="PS50930">
    <property type="entry name" value="HTH_LYTTR"/>
    <property type="match status" value="1"/>
</dbReference>
<dbReference type="Gene3D" id="2.40.50.1020">
    <property type="entry name" value="LytTr DNA-binding domain"/>
    <property type="match status" value="1"/>
</dbReference>
<organism evidence="5 6">
    <name type="scientific">Parasphingorhabdus cellanae</name>
    <dbReference type="NCBI Taxonomy" id="2806553"/>
    <lineage>
        <taxon>Bacteria</taxon>
        <taxon>Pseudomonadati</taxon>
        <taxon>Pseudomonadota</taxon>
        <taxon>Alphaproteobacteria</taxon>
        <taxon>Sphingomonadales</taxon>
        <taxon>Sphingomonadaceae</taxon>
        <taxon>Parasphingorhabdus</taxon>
    </lineage>
</organism>
<dbReference type="EMBL" id="CP071794">
    <property type="protein sequence ID" value="QTD57849.1"/>
    <property type="molecule type" value="Genomic_DNA"/>
</dbReference>
<evidence type="ECO:0000313" key="6">
    <source>
        <dbReference type="Proteomes" id="UP000663923"/>
    </source>
</evidence>
<dbReference type="Gene3D" id="3.40.50.2300">
    <property type="match status" value="1"/>
</dbReference>
<keyword evidence="1" id="KW-0238">DNA-binding</keyword>
<dbReference type="Pfam" id="PF00072">
    <property type="entry name" value="Response_reg"/>
    <property type="match status" value="1"/>
</dbReference>
<dbReference type="Proteomes" id="UP000663923">
    <property type="component" value="Chromosome"/>
</dbReference>
<protein>
    <submittedName>
        <fullName evidence="5">Response regulator transcription factor</fullName>
    </submittedName>
</protein>
<evidence type="ECO:0000256" key="1">
    <source>
        <dbReference type="ARBA" id="ARBA00023125"/>
    </source>
</evidence>
<dbReference type="PANTHER" id="PTHR48111">
    <property type="entry name" value="REGULATOR OF RPOS"/>
    <property type="match status" value="1"/>
</dbReference>
<dbReference type="PROSITE" id="PS50110">
    <property type="entry name" value="RESPONSE_REGULATORY"/>
    <property type="match status" value="1"/>
</dbReference>
<evidence type="ECO:0000259" key="3">
    <source>
        <dbReference type="PROSITE" id="PS50110"/>
    </source>
</evidence>
<keyword evidence="6" id="KW-1185">Reference proteome</keyword>
<dbReference type="PANTHER" id="PTHR48111:SF3">
    <property type="entry name" value="TRANSCRIPTIONAL REGULATORY PROTEIN BTSR"/>
    <property type="match status" value="1"/>
</dbReference>
<dbReference type="InterPro" id="IPR001789">
    <property type="entry name" value="Sig_transdc_resp-reg_receiver"/>
</dbReference>
<reference evidence="5 6" key="1">
    <citation type="submission" date="2021-03" db="EMBL/GenBank/DDBJ databases">
        <title>Complete genome of Parasphingorhabdus_sp.JHSY0214.</title>
        <authorList>
            <person name="Yoo J.H."/>
            <person name="Bae J.W."/>
        </authorList>
    </citation>
    <scope>NUCLEOTIDE SEQUENCE [LARGE SCALE GENOMIC DNA]</scope>
    <source>
        <strain evidence="5 6">JHSY0214</strain>
    </source>
</reference>
<dbReference type="InterPro" id="IPR011006">
    <property type="entry name" value="CheY-like_superfamily"/>
</dbReference>
<sequence length="259" mass="28614">MANDTASASSQLKTLIVDDEPLAIERLQLLCARQEHINLVGTASDGEAAVRLAHQLKPDLLLLDIAMPGMDGLEVAKQLADLETPPAIIFVTAFDKFAVEAFGVAAIDYVLKPVETERLSIAISRVLERKTDQAPISAEDSPWAEEFWVPYKSELRRIAASEINRIEAERDYMRLHVGGAEGSEQGATSYLLHQTITGLEGRLNPEHFIRLHRSHLVRRDWIGGLRHDGGGIWIACLKCGTEIRIGRTHLAEAKKLAGR</sequence>
<dbReference type="SMART" id="SM00850">
    <property type="entry name" value="LytTR"/>
    <property type="match status" value="1"/>
</dbReference>
<name>A0ABX7T8B2_9SPHN</name>
<evidence type="ECO:0000259" key="4">
    <source>
        <dbReference type="PROSITE" id="PS50930"/>
    </source>
</evidence>